<dbReference type="SUPFAM" id="SSF56300">
    <property type="entry name" value="Metallo-dependent phosphatases"/>
    <property type="match status" value="1"/>
</dbReference>
<dbReference type="EMBL" id="CP159218">
    <property type="protein sequence ID" value="XCG63014.1"/>
    <property type="molecule type" value="Genomic_DNA"/>
</dbReference>
<keyword evidence="3" id="KW-0408">Iron</keyword>
<sequence>MSSLRTAEYPRPTHFLLHLTDTHIVAGPGQLYGSTVDSAARLRQIFAEVEASHARPDAIVFTGDLADKGEPGAYENLRAIVDPVVRSLGSQVIWAMGNHDDRAAFRAGLLDQTPSTAPVDTITDVDGLRIITLDSTVPGHHYGALADEQLRWLSHELETPAPSGTILALHHPPVPSVLDLAALVELRDQPALAAVIRGTDIRTILAGHLHYSTTAMFAGIPVSVASATCYTQDLVIPAGALRGRDGAQGFNMVHVYPETVVSSVVPMSNDPTVGEYVQPEETERRLAAAGVRIADSVRQTRSPHGLEITSVAVSPV</sequence>
<gene>
    <name evidence="6" type="ORF">ABLG96_17640</name>
</gene>
<feature type="domain" description="Calcineurin-like phosphoesterase" evidence="5">
    <location>
        <begin position="17"/>
        <end position="211"/>
    </location>
</feature>
<evidence type="ECO:0000256" key="2">
    <source>
        <dbReference type="ARBA" id="ARBA00022801"/>
    </source>
</evidence>
<dbReference type="InterPro" id="IPR050884">
    <property type="entry name" value="CNP_phosphodiesterase-III"/>
</dbReference>
<dbReference type="PANTHER" id="PTHR42988">
    <property type="entry name" value="PHOSPHOHYDROLASE"/>
    <property type="match status" value="1"/>
</dbReference>
<reference evidence="6" key="1">
    <citation type="submission" date="2024-05" db="EMBL/GenBank/DDBJ databases">
        <authorList>
            <person name="Cai S.Y."/>
            <person name="Jin L.M."/>
            <person name="Li H.R."/>
        </authorList>
    </citation>
    <scope>NUCLEOTIDE SEQUENCE</scope>
    <source>
        <strain evidence="6">A5-74</strain>
    </source>
</reference>
<evidence type="ECO:0000259" key="5">
    <source>
        <dbReference type="Pfam" id="PF00149"/>
    </source>
</evidence>
<dbReference type="Gene3D" id="3.60.21.10">
    <property type="match status" value="1"/>
</dbReference>
<dbReference type="InterPro" id="IPR026575">
    <property type="entry name" value="GpdQ/CpdA-like"/>
</dbReference>
<protein>
    <submittedName>
        <fullName evidence="6">Phosphodiesterase</fullName>
    </submittedName>
</protein>
<dbReference type="PANTHER" id="PTHR42988:SF2">
    <property type="entry name" value="CYCLIC NUCLEOTIDE PHOSPHODIESTERASE CBUA0032-RELATED"/>
    <property type="match status" value="1"/>
</dbReference>
<name>A0AAU8DM00_9ACTN</name>
<dbReference type="CDD" id="cd07402">
    <property type="entry name" value="MPP_GpdQ"/>
    <property type="match status" value="1"/>
</dbReference>
<keyword evidence="2" id="KW-0378">Hydrolase</keyword>
<evidence type="ECO:0000313" key="6">
    <source>
        <dbReference type="EMBL" id="XCG63014.1"/>
    </source>
</evidence>
<proteinExistence type="inferred from homology"/>
<accession>A0AAU8DM00</accession>
<dbReference type="GO" id="GO:0046872">
    <property type="term" value="F:metal ion binding"/>
    <property type="evidence" value="ECO:0007669"/>
    <property type="project" value="UniProtKB-KW"/>
</dbReference>
<dbReference type="RefSeq" id="WP_353648629.1">
    <property type="nucleotide sequence ID" value="NZ_CP159218.1"/>
</dbReference>
<organism evidence="6">
    <name type="scientific">Nakamurella sp. A5-74</name>
    <dbReference type="NCBI Taxonomy" id="3158264"/>
    <lineage>
        <taxon>Bacteria</taxon>
        <taxon>Bacillati</taxon>
        <taxon>Actinomycetota</taxon>
        <taxon>Actinomycetes</taxon>
        <taxon>Nakamurellales</taxon>
        <taxon>Nakamurellaceae</taxon>
        <taxon>Nakamurella</taxon>
    </lineage>
</organism>
<dbReference type="Pfam" id="PF00149">
    <property type="entry name" value="Metallophos"/>
    <property type="match status" value="1"/>
</dbReference>
<dbReference type="AlphaFoldDB" id="A0AAU8DM00"/>
<dbReference type="InterPro" id="IPR004843">
    <property type="entry name" value="Calcineurin-like_PHP"/>
</dbReference>
<evidence type="ECO:0000256" key="3">
    <source>
        <dbReference type="ARBA" id="ARBA00023004"/>
    </source>
</evidence>
<dbReference type="GO" id="GO:0004112">
    <property type="term" value="F:cyclic-nucleotide phosphodiesterase activity"/>
    <property type="evidence" value="ECO:0007669"/>
    <property type="project" value="InterPro"/>
</dbReference>
<evidence type="ECO:0000256" key="4">
    <source>
        <dbReference type="ARBA" id="ARBA00025742"/>
    </source>
</evidence>
<keyword evidence="1" id="KW-0479">Metal-binding</keyword>
<dbReference type="InterPro" id="IPR029052">
    <property type="entry name" value="Metallo-depent_PP-like"/>
</dbReference>
<comment type="similarity">
    <text evidence="4">Belongs to the cyclic nucleotide phosphodiesterase class-III family.</text>
</comment>
<evidence type="ECO:0000256" key="1">
    <source>
        <dbReference type="ARBA" id="ARBA00022723"/>
    </source>
</evidence>